<protein>
    <submittedName>
        <fullName evidence="7">Fumarate and nitrate reduction regulatory protein</fullName>
    </submittedName>
</protein>
<gene>
    <name evidence="7" type="primary">fnr_2</name>
    <name evidence="6" type="synonym">fnr_1</name>
    <name evidence="6" type="ORF">IFDJLNFL_1458</name>
    <name evidence="7" type="ORF">MTDSW087_03536</name>
</gene>
<evidence type="ECO:0000259" key="4">
    <source>
        <dbReference type="PROSITE" id="PS50042"/>
    </source>
</evidence>
<evidence type="ECO:0000313" key="7">
    <source>
        <dbReference type="EMBL" id="VUF13829.1"/>
    </source>
</evidence>
<keyword evidence="1" id="KW-0805">Transcription regulation</keyword>
<evidence type="ECO:0000256" key="2">
    <source>
        <dbReference type="ARBA" id="ARBA00023125"/>
    </source>
</evidence>
<reference evidence="7 8" key="1">
    <citation type="submission" date="2019-06" db="EMBL/GenBank/DDBJ databases">
        <authorList>
            <person name="Rodrigo-Torres L."/>
            <person name="Arahal R. D."/>
            <person name="Lucena T."/>
        </authorList>
    </citation>
    <scope>NUCLEOTIDE SEQUENCE [LARGE SCALE GENOMIC DNA]</scope>
    <source>
        <strain evidence="7 8">SW08-7</strain>
    </source>
</reference>
<organism evidence="7 8">
    <name type="scientific">Methylobacterium dankookense</name>
    <dbReference type="NCBI Taxonomy" id="560405"/>
    <lineage>
        <taxon>Bacteria</taxon>
        <taxon>Pseudomonadati</taxon>
        <taxon>Pseudomonadota</taxon>
        <taxon>Alphaproteobacteria</taxon>
        <taxon>Hyphomicrobiales</taxon>
        <taxon>Methylobacteriaceae</taxon>
        <taxon>Methylobacterium</taxon>
    </lineage>
</organism>
<dbReference type="PROSITE" id="PS50042">
    <property type="entry name" value="CNMP_BINDING_3"/>
    <property type="match status" value="1"/>
</dbReference>
<evidence type="ECO:0000313" key="9">
    <source>
        <dbReference type="Proteomes" id="UP001055303"/>
    </source>
</evidence>
<dbReference type="Gene3D" id="1.10.10.10">
    <property type="entry name" value="Winged helix-like DNA-binding domain superfamily/Winged helix DNA-binding domain"/>
    <property type="match status" value="1"/>
</dbReference>
<dbReference type="GO" id="GO:0005829">
    <property type="term" value="C:cytosol"/>
    <property type="evidence" value="ECO:0007669"/>
    <property type="project" value="TreeGrafter"/>
</dbReference>
<evidence type="ECO:0000256" key="1">
    <source>
        <dbReference type="ARBA" id="ARBA00023015"/>
    </source>
</evidence>
<evidence type="ECO:0000256" key="3">
    <source>
        <dbReference type="ARBA" id="ARBA00023163"/>
    </source>
</evidence>
<dbReference type="PROSITE" id="PS51063">
    <property type="entry name" value="HTH_CRP_2"/>
    <property type="match status" value="1"/>
</dbReference>
<dbReference type="SMART" id="SM00100">
    <property type="entry name" value="cNMP"/>
    <property type="match status" value="1"/>
</dbReference>
<dbReference type="PRINTS" id="PR00034">
    <property type="entry name" value="HTHCRP"/>
</dbReference>
<sequence>MVKDGEGAACGRLRHHELFDELDERIVQAILGRARASRPGAKTLLVRQGDPPKDLILLAAGRAKLSHVTDDGRQTTVRLLGAGDLVGCAAVFRGRPYAASAHTLDACEVYAWPREHLLGLMMSYPRLTMNALAIVSGQLMDGAQPGSMRGNEPARRRLAALILTLTPPADDGGSQESMLRMTRQELGELCGATFFTVSRILSRWARAGIVAPGRGRVHVIDRARLARVATGGASPGRDHAQRCA</sequence>
<evidence type="ECO:0000313" key="8">
    <source>
        <dbReference type="Proteomes" id="UP000401717"/>
    </source>
</evidence>
<dbReference type="RefSeq" id="WP_144766104.1">
    <property type="nucleotide sequence ID" value="NZ_BPQI01000033.1"/>
</dbReference>
<proteinExistence type="predicted"/>
<evidence type="ECO:0000313" key="6">
    <source>
        <dbReference type="EMBL" id="GJD55571.1"/>
    </source>
</evidence>
<dbReference type="Pfam" id="PF00027">
    <property type="entry name" value="cNMP_binding"/>
    <property type="match status" value="1"/>
</dbReference>
<keyword evidence="9" id="KW-1185">Reference proteome</keyword>
<dbReference type="EMBL" id="BPQI01000033">
    <property type="protein sequence ID" value="GJD55571.1"/>
    <property type="molecule type" value="Genomic_DNA"/>
</dbReference>
<dbReference type="GO" id="GO:0003677">
    <property type="term" value="F:DNA binding"/>
    <property type="evidence" value="ECO:0007669"/>
    <property type="project" value="UniProtKB-KW"/>
</dbReference>
<dbReference type="Gene3D" id="2.60.120.10">
    <property type="entry name" value="Jelly Rolls"/>
    <property type="match status" value="1"/>
</dbReference>
<feature type="domain" description="Cyclic nucleotide-binding" evidence="4">
    <location>
        <begin position="18"/>
        <end position="122"/>
    </location>
</feature>
<feature type="domain" description="HTH crp-type" evidence="5">
    <location>
        <begin position="152"/>
        <end position="223"/>
    </location>
</feature>
<dbReference type="InterPro" id="IPR012318">
    <property type="entry name" value="HTH_CRP"/>
</dbReference>
<dbReference type="OrthoDB" id="9776746at2"/>
<dbReference type="InterPro" id="IPR000595">
    <property type="entry name" value="cNMP-bd_dom"/>
</dbReference>
<accession>A0A564G031</accession>
<dbReference type="SUPFAM" id="SSF46785">
    <property type="entry name" value="Winged helix' DNA-binding domain"/>
    <property type="match status" value="1"/>
</dbReference>
<evidence type="ECO:0000259" key="5">
    <source>
        <dbReference type="PROSITE" id="PS51063"/>
    </source>
</evidence>
<dbReference type="SUPFAM" id="SSF51206">
    <property type="entry name" value="cAMP-binding domain-like"/>
    <property type="match status" value="1"/>
</dbReference>
<dbReference type="CDD" id="cd00038">
    <property type="entry name" value="CAP_ED"/>
    <property type="match status" value="1"/>
</dbReference>
<dbReference type="Proteomes" id="UP000401717">
    <property type="component" value="Unassembled WGS sequence"/>
</dbReference>
<dbReference type="InterPro" id="IPR036390">
    <property type="entry name" value="WH_DNA-bd_sf"/>
</dbReference>
<dbReference type="InterPro" id="IPR036388">
    <property type="entry name" value="WH-like_DNA-bd_sf"/>
</dbReference>
<dbReference type="GO" id="GO:0003700">
    <property type="term" value="F:DNA-binding transcription factor activity"/>
    <property type="evidence" value="ECO:0007669"/>
    <property type="project" value="TreeGrafter"/>
</dbReference>
<dbReference type="Proteomes" id="UP001055303">
    <property type="component" value="Unassembled WGS sequence"/>
</dbReference>
<reference evidence="6" key="2">
    <citation type="journal article" date="2021" name="Front. Microbiol.">
        <title>Comprehensive Comparative Genomics and Phenotyping of Methylobacterium Species.</title>
        <authorList>
            <person name="Alessa O."/>
            <person name="Ogura Y."/>
            <person name="Fujitani Y."/>
            <person name="Takami H."/>
            <person name="Hayashi T."/>
            <person name="Sahin N."/>
            <person name="Tani A."/>
        </authorList>
    </citation>
    <scope>NUCLEOTIDE SEQUENCE</scope>
    <source>
        <strain evidence="6">DSM 22415</strain>
    </source>
</reference>
<dbReference type="AlphaFoldDB" id="A0A564G031"/>
<dbReference type="PANTHER" id="PTHR24567:SF74">
    <property type="entry name" value="HTH-TYPE TRANSCRIPTIONAL REGULATOR ARCR"/>
    <property type="match status" value="1"/>
</dbReference>
<dbReference type="SMART" id="SM00419">
    <property type="entry name" value="HTH_CRP"/>
    <property type="match status" value="1"/>
</dbReference>
<dbReference type="PANTHER" id="PTHR24567">
    <property type="entry name" value="CRP FAMILY TRANSCRIPTIONAL REGULATORY PROTEIN"/>
    <property type="match status" value="1"/>
</dbReference>
<dbReference type="EMBL" id="CABFVH010000024">
    <property type="protein sequence ID" value="VUF13829.1"/>
    <property type="molecule type" value="Genomic_DNA"/>
</dbReference>
<dbReference type="InterPro" id="IPR018490">
    <property type="entry name" value="cNMP-bd_dom_sf"/>
</dbReference>
<reference evidence="6" key="3">
    <citation type="submission" date="2021-08" db="EMBL/GenBank/DDBJ databases">
        <authorList>
            <person name="Tani A."/>
            <person name="Ola A."/>
            <person name="Ogura Y."/>
            <person name="Katsura K."/>
            <person name="Hayashi T."/>
        </authorList>
    </citation>
    <scope>NUCLEOTIDE SEQUENCE</scope>
    <source>
        <strain evidence="6">DSM 22415</strain>
    </source>
</reference>
<name>A0A564G031_9HYPH</name>
<dbReference type="Pfam" id="PF13545">
    <property type="entry name" value="HTH_Crp_2"/>
    <property type="match status" value="1"/>
</dbReference>
<dbReference type="InterPro" id="IPR014710">
    <property type="entry name" value="RmlC-like_jellyroll"/>
</dbReference>
<dbReference type="InterPro" id="IPR050397">
    <property type="entry name" value="Env_Response_Regulators"/>
</dbReference>
<keyword evidence="2" id="KW-0238">DNA-binding</keyword>
<keyword evidence="3" id="KW-0804">Transcription</keyword>